<dbReference type="InterPro" id="IPR058664">
    <property type="entry name" value="ARB_00930-like_C"/>
</dbReference>
<dbReference type="STRING" id="694270.A0A395T4T9"/>
<name>A0A395T4T9_9HYPO</name>
<dbReference type="Pfam" id="PF00248">
    <property type="entry name" value="Aldo_ket_red"/>
    <property type="match status" value="1"/>
</dbReference>
<dbReference type="Pfam" id="PF00144">
    <property type="entry name" value="Beta-lactamase"/>
    <property type="match status" value="1"/>
</dbReference>
<feature type="compositionally biased region" description="Basic and acidic residues" evidence="2">
    <location>
        <begin position="960"/>
        <end position="970"/>
    </location>
</feature>
<dbReference type="OrthoDB" id="10250282at2759"/>
<dbReference type="GO" id="GO:0005829">
    <property type="term" value="C:cytosol"/>
    <property type="evidence" value="ECO:0007669"/>
    <property type="project" value="TreeGrafter"/>
</dbReference>
<dbReference type="CDD" id="cd19164">
    <property type="entry name" value="AKR_ARA2"/>
    <property type="match status" value="1"/>
</dbReference>
<gene>
    <name evidence="6" type="ORF">FLONG3_2067</name>
</gene>
<feature type="domain" description="NADP-dependent oxidoreductase" evidence="4">
    <location>
        <begin position="13"/>
        <end position="308"/>
    </location>
</feature>
<dbReference type="InterPro" id="IPR044480">
    <property type="entry name" value="Ara2-like"/>
</dbReference>
<evidence type="ECO:0000313" key="7">
    <source>
        <dbReference type="Proteomes" id="UP000266234"/>
    </source>
</evidence>
<evidence type="ECO:0000313" key="6">
    <source>
        <dbReference type="EMBL" id="RGP79754.1"/>
    </source>
</evidence>
<accession>A0A395T4T9</accession>
<dbReference type="Gene3D" id="3.40.710.10">
    <property type="entry name" value="DD-peptidase/beta-lactamase superfamily"/>
    <property type="match status" value="1"/>
</dbReference>
<evidence type="ECO:0000256" key="1">
    <source>
        <dbReference type="ARBA" id="ARBA00023002"/>
    </source>
</evidence>
<dbReference type="Gene3D" id="3.20.20.100">
    <property type="entry name" value="NADP-dependent oxidoreductase domain"/>
    <property type="match status" value="1"/>
</dbReference>
<dbReference type="Proteomes" id="UP000266234">
    <property type="component" value="Unassembled WGS sequence"/>
</dbReference>
<keyword evidence="1" id="KW-0560">Oxidoreductase</keyword>
<dbReference type="SUPFAM" id="SSF56601">
    <property type="entry name" value="beta-lactamase/transpeptidase-like"/>
    <property type="match status" value="1"/>
</dbReference>
<dbReference type="InterPro" id="IPR001466">
    <property type="entry name" value="Beta-lactam-related"/>
</dbReference>
<feature type="domain" description="Beta-lactamase-like ARB-00930-like C-terminal" evidence="5">
    <location>
        <begin position="791"/>
        <end position="944"/>
    </location>
</feature>
<dbReference type="InterPro" id="IPR036812">
    <property type="entry name" value="NAD(P)_OxRdtase_dom_sf"/>
</dbReference>
<reference evidence="6 7" key="1">
    <citation type="journal article" date="2018" name="PLoS Pathog.">
        <title>Evolution of structural diversity of trichothecenes, a family of toxins produced by plant pathogenic and entomopathogenic fungi.</title>
        <authorList>
            <person name="Proctor R.H."/>
            <person name="McCormick S.P."/>
            <person name="Kim H.S."/>
            <person name="Cardoza R.E."/>
            <person name="Stanley A.M."/>
            <person name="Lindo L."/>
            <person name="Kelly A."/>
            <person name="Brown D.W."/>
            <person name="Lee T."/>
            <person name="Vaughan M.M."/>
            <person name="Alexander N.J."/>
            <person name="Busman M."/>
            <person name="Gutierrez S."/>
        </authorList>
    </citation>
    <scope>NUCLEOTIDE SEQUENCE [LARGE SCALE GENOMIC DNA]</scope>
    <source>
        <strain evidence="6 7">NRRL 20695</strain>
    </source>
</reference>
<dbReference type="SUPFAM" id="SSF51430">
    <property type="entry name" value="NAD(P)-linked oxidoreductase"/>
    <property type="match status" value="1"/>
</dbReference>
<dbReference type="InterPro" id="IPR023210">
    <property type="entry name" value="NADP_OxRdtase_dom"/>
</dbReference>
<comment type="caution">
    <text evidence="6">The sequence shown here is derived from an EMBL/GenBank/DDBJ whole genome shotgun (WGS) entry which is preliminary data.</text>
</comment>
<evidence type="ECO:0000259" key="4">
    <source>
        <dbReference type="Pfam" id="PF00248"/>
    </source>
</evidence>
<keyword evidence="7" id="KW-1185">Reference proteome</keyword>
<evidence type="ECO:0000259" key="3">
    <source>
        <dbReference type="Pfam" id="PF00144"/>
    </source>
</evidence>
<dbReference type="GO" id="GO:0045290">
    <property type="term" value="F:D-arabinose 1-dehydrogenase [NAD(P)+] activity"/>
    <property type="evidence" value="ECO:0007669"/>
    <property type="project" value="InterPro"/>
</dbReference>
<evidence type="ECO:0000256" key="2">
    <source>
        <dbReference type="SAM" id="MobiDB-lite"/>
    </source>
</evidence>
<dbReference type="PANTHER" id="PTHR42686:SF1">
    <property type="entry name" value="GH17980P-RELATED"/>
    <property type="match status" value="1"/>
</dbReference>
<proteinExistence type="predicted"/>
<dbReference type="InterPro" id="IPR020471">
    <property type="entry name" value="AKR"/>
</dbReference>
<dbReference type="InterPro" id="IPR012338">
    <property type="entry name" value="Beta-lactam/transpept-like"/>
</dbReference>
<feature type="region of interest" description="Disordered" evidence="2">
    <location>
        <begin position="950"/>
        <end position="970"/>
    </location>
</feature>
<dbReference type="EMBL" id="PXOG01000041">
    <property type="protein sequence ID" value="RGP79754.1"/>
    <property type="molecule type" value="Genomic_DNA"/>
</dbReference>
<feature type="domain" description="Beta-lactamase-related" evidence="3">
    <location>
        <begin position="458"/>
        <end position="766"/>
    </location>
</feature>
<dbReference type="Pfam" id="PF26335">
    <property type="entry name" value="ARB_00930_C"/>
    <property type="match status" value="1"/>
</dbReference>
<evidence type="ECO:0000259" key="5">
    <source>
        <dbReference type="Pfam" id="PF26335"/>
    </source>
</evidence>
<organism evidence="6 7">
    <name type="scientific">Fusarium longipes</name>
    <dbReference type="NCBI Taxonomy" id="694270"/>
    <lineage>
        <taxon>Eukaryota</taxon>
        <taxon>Fungi</taxon>
        <taxon>Dikarya</taxon>
        <taxon>Ascomycota</taxon>
        <taxon>Pezizomycotina</taxon>
        <taxon>Sordariomycetes</taxon>
        <taxon>Hypocreomycetidae</taxon>
        <taxon>Hypocreales</taxon>
        <taxon>Nectriaceae</taxon>
        <taxon>Fusarium</taxon>
    </lineage>
</organism>
<dbReference type="GO" id="GO:0070485">
    <property type="term" value="P:dehydro-D-arabinono-1,4-lactone biosynthetic process"/>
    <property type="evidence" value="ECO:0007669"/>
    <property type="project" value="TreeGrafter"/>
</dbReference>
<dbReference type="PANTHER" id="PTHR42686">
    <property type="entry name" value="GH17980P-RELATED"/>
    <property type="match status" value="1"/>
</dbReference>
<dbReference type="AlphaFoldDB" id="A0A395T4T9"/>
<sequence length="970" mass="106535">MAQQKPLSEVLPPLILGTATFNIQYHPDPSKMPYTDIVGRALAHNILGFDTSPYYGPSEILLGDALRKLTPPPPRESYFIITKAGRIAGDEFDYSPAWINYSVCRSLERLGTSYLDLVYTHDVEFVSPEEVLAAVTELRRLRDQGLIRYVGISGYPVDTLASLAEMILRETGEPLDAVMSYSNFCIQNSKLGNQALLDRFKAAGVDCLPNASMLGMGLLTTRGIDNSPMRAWHPSPPELRDLCAQLSTIAQEEGEHLEEVAIRWALENWARVGSQFGTHVNPSDTGRLGVSVMGVSSVDELEETWALWTSVVGLVGDEEADQRKAKIERIVRERMWPVLGSWKDHTWESGGPDFVNTRAIEDMGVVPRDETARRWRLIPSFPMTESVQLSSAHLKCRPEGPVLPKPTSLAKSPIFKAAAANLTETLNAAISGSITAGWPVNNVSFSLAVVSAGQKEPVWEYHHLATANTRGTKKLDRDSQYLVGSISKVFTTYVLLKSGVNLDISVTELLPALCGESSIPWKDVSLRMLASYLSGAPANYGFSEFYFLKEVFLAYGLPPIRDDDYPPCGVTTFNKACTRQELMDGMRNSYPQTAPNERPAYSNTAFVLLGMVLEEFTGKTFAQLLEDMVTDPLDMTSTFSSPGENDKAVIPPGDSSWGSDYGINAPAGGIVSSLSDLSKFSHALLSRTLNMTPIVINGWLKPAAFAGNAYTMSGMPWEIMRLSNLTPEHPHTVTIYSKTGGAQNYRSQLSFADEYGLAIIVLTAGPMKAAPILADALLSTFVDAADQVSRAEARRYEGMYMSKDKGGVLVEAVLEQDGDSMVLSSLRRNDTDILSSLADIWGLTLGDFLPDVGPKIRAFPSESRETTMLGGKSVVKQVWHLWSELDAGFETDLPNAALEDMNCVGWTIQDWVHYGGEPMDRVLVYIDEDGSVVGLEVPFLRSGIMYPARRPQSTSPVDQDESHRNSGRNE</sequence>
<protein>
    <submittedName>
        <fullName evidence="6">Beta-lactamase family</fullName>
    </submittedName>
</protein>